<dbReference type="AlphaFoldDB" id="A0AAV4TV20"/>
<evidence type="ECO:0008006" key="3">
    <source>
        <dbReference type="Google" id="ProtNLM"/>
    </source>
</evidence>
<dbReference type="EMBL" id="BPLR01011823">
    <property type="protein sequence ID" value="GIY49356.1"/>
    <property type="molecule type" value="Genomic_DNA"/>
</dbReference>
<keyword evidence="2" id="KW-1185">Reference proteome</keyword>
<evidence type="ECO:0000313" key="2">
    <source>
        <dbReference type="Proteomes" id="UP001054945"/>
    </source>
</evidence>
<sequence length="401" mass="44641">MVGNSGIMPLQIELSKLSRQRPPSPWWLSSLVEQFFLSCVPQNPDSTQRDLHTVCSVLAHPENVNEGIDIDNDVLVTLNEVITTIPPSTPPRDLAASVCNALYSPSTIIQIEEPECELVPHCADLDLESTFTLNDGKRVEVILNPSDLEVKDFFTEQATSAKFDFVRLACPNTGPPKCALFRKISPVKTCATVTAKRNVSSSEPWVGRIMSSPSAYCTAPRRPNSIRPPRAIDSNGNVPPPIASTSVAKKAKQGITFGPSIGDMDDFSHVILMPAKKKKKFSCEYCDFTFRTRKVEKNTTYCTNWKMSSILYMGLRVTYLHLTLMTLCYPSPPPRNLVSLSPPRDLRSKGPTCLVLPLLLVPFIQTCSLGYSLQLHLQLSLIPQFSDVRFVREVAFRLERL</sequence>
<reference evidence="1 2" key="1">
    <citation type="submission" date="2021-06" db="EMBL/GenBank/DDBJ databases">
        <title>Caerostris extrusa draft genome.</title>
        <authorList>
            <person name="Kono N."/>
            <person name="Arakawa K."/>
        </authorList>
    </citation>
    <scope>NUCLEOTIDE SEQUENCE [LARGE SCALE GENOMIC DNA]</scope>
</reference>
<accession>A0AAV4TV20</accession>
<comment type="caution">
    <text evidence="1">The sequence shown here is derived from an EMBL/GenBank/DDBJ whole genome shotgun (WGS) entry which is preliminary data.</text>
</comment>
<proteinExistence type="predicted"/>
<gene>
    <name evidence="1" type="ORF">CEXT_785831</name>
</gene>
<name>A0AAV4TV20_CAEEX</name>
<organism evidence="1 2">
    <name type="scientific">Caerostris extrusa</name>
    <name type="common">Bark spider</name>
    <name type="synonym">Caerostris bankana</name>
    <dbReference type="NCBI Taxonomy" id="172846"/>
    <lineage>
        <taxon>Eukaryota</taxon>
        <taxon>Metazoa</taxon>
        <taxon>Ecdysozoa</taxon>
        <taxon>Arthropoda</taxon>
        <taxon>Chelicerata</taxon>
        <taxon>Arachnida</taxon>
        <taxon>Araneae</taxon>
        <taxon>Araneomorphae</taxon>
        <taxon>Entelegynae</taxon>
        <taxon>Araneoidea</taxon>
        <taxon>Araneidae</taxon>
        <taxon>Caerostris</taxon>
    </lineage>
</organism>
<protein>
    <recommendedName>
        <fullName evidence="3">Zinc finger protein</fullName>
    </recommendedName>
</protein>
<evidence type="ECO:0000313" key="1">
    <source>
        <dbReference type="EMBL" id="GIY49356.1"/>
    </source>
</evidence>
<dbReference type="Proteomes" id="UP001054945">
    <property type="component" value="Unassembled WGS sequence"/>
</dbReference>